<evidence type="ECO:0000313" key="2">
    <source>
        <dbReference type="EMBL" id="ENN96592.1"/>
    </source>
</evidence>
<comment type="caution">
    <text evidence="2">The sequence shown here is derived from an EMBL/GenBank/DDBJ whole genome shotgun (WGS) entry which is preliminary data.</text>
</comment>
<organism evidence="2 3">
    <name type="scientific">Methanocaldococcus villosus KIN24-T80</name>
    <dbReference type="NCBI Taxonomy" id="1069083"/>
    <lineage>
        <taxon>Archaea</taxon>
        <taxon>Methanobacteriati</taxon>
        <taxon>Methanobacteriota</taxon>
        <taxon>Methanomada group</taxon>
        <taxon>Methanococci</taxon>
        <taxon>Methanococcales</taxon>
        <taxon>Methanocaldococcaceae</taxon>
        <taxon>Methanocaldococcus</taxon>
    </lineage>
</organism>
<dbReference type="OrthoDB" id="65298at2157"/>
<feature type="transmembrane region" description="Helical" evidence="1">
    <location>
        <begin position="47"/>
        <end position="69"/>
    </location>
</feature>
<dbReference type="Proteomes" id="UP000053695">
    <property type="component" value="Unassembled WGS sequence"/>
</dbReference>
<feature type="transmembrane region" description="Helical" evidence="1">
    <location>
        <begin position="81"/>
        <end position="98"/>
    </location>
</feature>
<reference evidence="2 3" key="1">
    <citation type="journal article" date="2013" name="Genome Announc.">
        <title>Draft Genome Sequence of a Highly Flagellated, Fast-Swimming Archaeon, Methanocaldococcus villosus Strain KIN24-T80 (DSM 22612).</title>
        <authorList>
            <person name="Thennarasu S."/>
            <person name="Polireddy D."/>
            <person name="Antony A."/>
            <person name="Yada M.R."/>
            <person name="Algarawi S."/>
            <person name="Sivakumar N."/>
        </authorList>
    </citation>
    <scope>NUCLEOTIDE SEQUENCE [LARGE SCALE GENOMIC DNA]</scope>
    <source>
        <strain evidence="2 3">KIN24-T80</strain>
    </source>
</reference>
<evidence type="ECO:0000256" key="1">
    <source>
        <dbReference type="SAM" id="Phobius"/>
    </source>
</evidence>
<protein>
    <submittedName>
        <fullName evidence="2">Uncharacterized protein</fullName>
    </submittedName>
</protein>
<dbReference type="RefSeq" id="WP_004589957.1">
    <property type="nucleotide sequence ID" value="NZ_APMM01000010.1"/>
</dbReference>
<keyword evidence="1" id="KW-1133">Transmembrane helix</keyword>
<keyword evidence="3" id="KW-1185">Reference proteome</keyword>
<keyword evidence="1" id="KW-0812">Transmembrane</keyword>
<name>N6VZT9_9EURY</name>
<dbReference type="STRING" id="1069083.GCA_000371805_01030"/>
<accession>N6VZT9</accession>
<feature type="transmembrane region" description="Helical" evidence="1">
    <location>
        <begin position="20"/>
        <end position="40"/>
    </location>
</feature>
<sequence>MDYDKLLKRLKDKDGITVGAYYTGDWSLYLMFIFGSIIVGRIYGNTMMVIISLMSLALLFSVPSLIFHFKKENSNNINTQLFWFSIFLGALALIIFIAKVK</sequence>
<evidence type="ECO:0000313" key="3">
    <source>
        <dbReference type="Proteomes" id="UP000053695"/>
    </source>
</evidence>
<gene>
    <name evidence="2" type="ORF">J422_01480</name>
</gene>
<dbReference type="PATRIC" id="fig|1069083.5.peg.291"/>
<dbReference type="AlphaFoldDB" id="N6VZT9"/>
<proteinExistence type="predicted"/>
<dbReference type="EMBL" id="APMM01000010">
    <property type="protein sequence ID" value="ENN96592.1"/>
    <property type="molecule type" value="Genomic_DNA"/>
</dbReference>
<keyword evidence="1" id="KW-0472">Membrane</keyword>